<evidence type="ECO:0000313" key="3">
    <source>
        <dbReference type="Proteomes" id="UP001597365"/>
    </source>
</evidence>
<dbReference type="Proteomes" id="UP001597365">
    <property type="component" value="Unassembled WGS sequence"/>
</dbReference>
<reference evidence="3" key="1">
    <citation type="journal article" date="2019" name="Int. J. Syst. Evol. Microbiol.">
        <title>The Global Catalogue of Microorganisms (GCM) 10K type strain sequencing project: providing services to taxonomists for standard genome sequencing and annotation.</title>
        <authorList>
            <consortium name="The Broad Institute Genomics Platform"/>
            <consortium name="The Broad Institute Genome Sequencing Center for Infectious Disease"/>
            <person name="Wu L."/>
            <person name="Ma J."/>
        </authorList>
    </citation>
    <scope>NUCLEOTIDE SEQUENCE [LARGE SCALE GENOMIC DNA]</scope>
    <source>
        <strain evidence="3">CGMCC 4.7455</strain>
    </source>
</reference>
<gene>
    <name evidence="2" type="ORF">ACFSJS_26955</name>
</gene>
<feature type="region of interest" description="Disordered" evidence="1">
    <location>
        <begin position="261"/>
        <end position="281"/>
    </location>
</feature>
<dbReference type="EMBL" id="JBHUFU010000028">
    <property type="protein sequence ID" value="MFD1833250.1"/>
    <property type="molecule type" value="Genomic_DNA"/>
</dbReference>
<protein>
    <submittedName>
        <fullName evidence="2">Uncharacterized protein</fullName>
    </submittedName>
</protein>
<name>A0ABW4PSW9_9ACTN</name>
<sequence length="503" mass="53288">MTGDDRPAAPPVRLPAEAELAREALAAPLLSHATRLARWAQEGVRVGAGGELPDGRLAEAAALLGLDGEDEEAQEHAARAWDLAVDTGLLEVREDDGAGDGAGTAVPGEELALLTRGSPADVLDLWLDGLEAVLAEAAVPGLEDLLGEDGRLDPASLDPGALDLDALDWDPEEEADLLDGALANLYLLTATDPAVEAGAMVPLPVLAASMVVPEGMEHPTDDVLEEVSEVMVRLDEQFRLLEPAGIVVHHPMDDALAEEADGAGAEDGDGDGDGPRLPDEEEVARYGMVRLTPLGLYGVRRRMLEAGVHAPAVGDLAGEDARTLLDALPGHGEEAARTEIELWLARRAPLEAARELLAAARGDDRRAPGRRLACQQALSLVGAEAEPALREVLDDGHLGGLARVWLSERGLADVPAPSEEMVFWLTVDTLAAQLSVRQGGDGSQELRELVRGLVDQHSGFFDKAWRVDHPATGEVLEAMSRVHPDRRAAKDARKAAYRARSRG</sequence>
<evidence type="ECO:0000313" key="2">
    <source>
        <dbReference type="EMBL" id="MFD1833250.1"/>
    </source>
</evidence>
<evidence type="ECO:0000256" key="1">
    <source>
        <dbReference type="SAM" id="MobiDB-lite"/>
    </source>
</evidence>
<feature type="compositionally biased region" description="Acidic residues" evidence="1">
    <location>
        <begin position="261"/>
        <end position="272"/>
    </location>
</feature>
<accession>A0ABW4PSW9</accession>
<dbReference type="RefSeq" id="WP_380904928.1">
    <property type="nucleotide sequence ID" value="NZ_JBHUFU010000028.1"/>
</dbReference>
<organism evidence="2 3">
    <name type="scientific">Streptomyces desertarenae</name>
    <dbReference type="NCBI Taxonomy" id="2666184"/>
    <lineage>
        <taxon>Bacteria</taxon>
        <taxon>Bacillati</taxon>
        <taxon>Actinomycetota</taxon>
        <taxon>Actinomycetes</taxon>
        <taxon>Kitasatosporales</taxon>
        <taxon>Streptomycetaceae</taxon>
        <taxon>Streptomyces</taxon>
    </lineage>
</organism>
<keyword evidence="3" id="KW-1185">Reference proteome</keyword>
<comment type="caution">
    <text evidence="2">The sequence shown here is derived from an EMBL/GenBank/DDBJ whole genome shotgun (WGS) entry which is preliminary data.</text>
</comment>
<proteinExistence type="predicted"/>